<dbReference type="GO" id="GO:0000155">
    <property type="term" value="F:phosphorelay sensor kinase activity"/>
    <property type="evidence" value="ECO:0007669"/>
    <property type="project" value="InterPro"/>
</dbReference>
<evidence type="ECO:0000259" key="7">
    <source>
        <dbReference type="Pfam" id="PF07694"/>
    </source>
</evidence>
<feature type="transmembrane region" description="Helical" evidence="6">
    <location>
        <begin position="37"/>
        <end position="55"/>
    </location>
</feature>
<evidence type="ECO:0000256" key="3">
    <source>
        <dbReference type="ARBA" id="ARBA00022692"/>
    </source>
</evidence>
<dbReference type="InterPro" id="IPR011620">
    <property type="entry name" value="Sig_transdc_His_kinase_LytS_TM"/>
</dbReference>
<feature type="transmembrane region" description="Helical" evidence="6">
    <location>
        <begin position="61"/>
        <end position="78"/>
    </location>
</feature>
<feature type="transmembrane region" description="Helical" evidence="6">
    <location>
        <begin position="6"/>
        <end position="25"/>
    </location>
</feature>
<dbReference type="GO" id="GO:0071555">
    <property type="term" value="P:cell wall organization"/>
    <property type="evidence" value="ECO:0007669"/>
    <property type="project" value="InterPro"/>
</dbReference>
<keyword evidence="5 6" id="KW-0472">Membrane</keyword>
<protein>
    <submittedName>
        <fullName evidence="8">PAS domain-containing sensor histidine kinase</fullName>
    </submittedName>
</protein>
<accession>A0A9X9F0R3</accession>
<gene>
    <name evidence="8" type="ORF">FC695_43920</name>
</gene>
<evidence type="ECO:0000256" key="1">
    <source>
        <dbReference type="ARBA" id="ARBA00004651"/>
    </source>
</evidence>
<reference evidence="8 9" key="1">
    <citation type="journal article" date="2019" name="Environ. Microbiol.">
        <title>An active ?-lactamase is a part of an orchestrated cell wall stress resistance network of Bacillus subtilis and related rhizosphere species.</title>
        <authorList>
            <person name="Bucher T."/>
            <person name="Keren-Paz A."/>
            <person name="Hausser J."/>
            <person name="Olender T."/>
            <person name="Cytryn E."/>
            <person name="Kolodkin-Gal I."/>
        </authorList>
    </citation>
    <scope>NUCLEOTIDE SEQUENCE [LARGE SCALE GENOMIC DNA]</scope>
    <source>
        <strain evidence="8 9">I32</strain>
    </source>
</reference>
<evidence type="ECO:0000256" key="5">
    <source>
        <dbReference type="ARBA" id="ARBA00023136"/>
    </source>
</evidence>
<proteinExistence type="predicted"/>
<name>A0A9X9F0R3_BACCE</name>
<dbReference type="Pfam" id="PF07694">
    <property type="entry name" value="5TM-5TMR_LYT"/>
    <property type="match status" value="1"/>
</dbReference>
<keyword evidence="2" id="KW-1003">Cell membrane</keyword>
<keyword evidence="4 6" id="KW-1133">Transmembrane helix</keyword>
<feature type="non-terminal residue" evidence="8">
    <location>
        <position position="1"/>
    </location>
</feature>
<keyword evidence="8" id="KW-0808">Transferase</keyword>
<evidence type="ECO:0000256" key="2">
    <source>
        <dbReference type="ARBA" id="ARBA00022475"/>
    </source>
</evidence>
<feature type="transmembrane region" description="Helical" evidence="6">
    <location>
        <begin position="116"/>
        <end position="133"/>
    </location>
</feature>
<feature type="domain" description="Signal transduction histidine kinase 5TM receptor LytS transmembrane region" evidence="7">
    <location>
        <begin position="2"/>
        <end position="98"/>
    </location>
</feature>
<keyword evidence="8" id="KW-0418">Kinase</keyword>
<feature type="non-terminal residue" evidence="8">
    <location>
        <position position="145"/>
    </location>
</feature>
<evidence type="ECO:0000313" key="8">
    <source>
        <dbReference type="EMBL" id="TKI80311.1"/>
    </source>
</evidence>
<comment type="subcellular location">
    <subcellularLocation>
        <location evidence="1">Cell membrane</location>
        <topology evidence="1">Multi-pass membrane protein</topology>
    </subcellularLocation>
</comment>
<dbReference type="EMBL" id="SZOH01005253">
    <property type="protein sequence ID" value="TKI80311.1"/>
    <property type="molecule type" value="Genomic_DNA"/>
</dbReference>
<evidence type="ECO:0000256" key="6">
    <source>
        <dbReference type="SAM" id="Phobius"/>
    </source>
</evidence>
<dbReference type="Proteomes" id="UP000308444">
    <property type="component" value="Unassembled WGS sequence"/>
</dbReference>
<organism evidence="8 9">
    <name type="scientific">Bacillus cereus</name>
    <dbReference type="NCBI Taxonomy" id="1396"/>
    <lineage>
        <taxon>Bacteria</taxon>
        <taxon>Bacillati</taxon>
        <taxon>Bacillota</taxon>
        <taxon>Bacilli</taxon>
        <taxon>Bacillales</taxon>
        <taxon>Bacillaceae</taxon>
        <taxon>Bacillus</taxon>
        <taxon>Bacillus cereus group</taxon>
    </lineage>
</organism>
<dbReference type="AlphaFoldDB" id="A0A9X9F0R3"/>
<feature type="transmembrane region" description="Helical" evidence="6">
    <location>
        <begin position="90"/>
        <end position="110"/>
    </location>
</feature>
<sequence>GGIIAVTLMFFSFPYMGFSYDLRVVPLILSFIYFGRIAGWITLISIILMRIFYIGEYWEPPVIAYLGMGILFSTFKTYEKKLHPFKSASLYFSVFIGIKWLVGVLFNTTLLYTGGLLYIALGLLIGLFLMEAYQRLYYLTQDLSK</sequence>
<evidence type="ECO:0000256" key="4">
    <source>
        <dbReference type="ARBA" id="ARBA00022989"/>
    </source>
</evidence>
<dbReference type="GO" id="GO:0005886">
    <property type="term" value="C:plasma membrane"/>
    <property type="evidence" value="ECO:0007669"/>
    <property type="project" value="UniProtKB-SubCell"/>
</dbReference>
<comment type="caution">
    <text evidence="8">The sequence shown here is derived from an EMBL/GenBank/DDBJ whole genome shotgun (WGS) entry which is preliminary data.</text>
</comment>
<keyword evidence="3 6" id="KW-0812">Transmembrane</keyword>
<evidence type="ECO:0000313" key="9">
    <source>
        <dbReference type="Proteomes" id="UP000308444"/>
    </source>
</evidence>